<feature type="region of interest" description="Disordered" evidence="1">
    <location>
        <begin position="118"/>
        <end position="140"/>
    </location>
</feature>
<accession>A0AA38X421</accession>
<sequence>MIPWNALRPNEHHPDWRADLNEHNLFYYITTGPSQLKRGLDSPMLELAHERQFAISQLGTRSIGFEADHSIRVQSALQLLDDRFITHSTEERCPPKSPHIEALMGLRRRAQSFTPLPPLDLLEHPGPKSTTLSPTVPLRKPTRSPLALQELMNPVLPPSSTLKRKASQDFMPSILADDELENVSDTDRDLTIETTPPIEYHRAKQVFGKTTTTRTHRGVRMRKSRSTARNAYLEEVYDADQLEKDGQLLLNLSRSRGL</sequence>
<keyword evidence="3" id="KW-1185">Reference proteome</keyword>
<evidence type="ECO:0000313" key="2">
    <source>
        <dbReference type="EMBL" id="KAJ9606449.1"/>
    </source>
</evidence>
<reference evidence="2" key="1">
    <citation type="submission" date="2022-10" db="EMBL/GenBank/DDBJ databases">
        <title>Culturing micro-colonial fungi from biological soil crusts in the Mojave desert and describing Neophaeococcomyces mojavensis, and introducing the new genera and species Taxawa tesnikishii.</title>
        <authorList>
            <person name="Kurbessoian T."/>
            <person name="Stajich J.E."/>
        </authorList>
    </citation>
    <scope>NUCLEOTIDE SEQUENCE</scope>
    <source>
        <strain evidence="2">TK_41</strain>
    </source>
</reference>
<evidence type="ECO:0000256" key="1">
    <source>
        <dbReference type="SAM" id="MobiDB-lite"/>
    </source>
</evidence>
<name>A0AA38X421_9EURO</name>
<dbReference type="AlphaFoldDB" id="A0AA38X421"/>
<comment type="caution">
    <text evidence="2">The sequence shown here is derived from an EMBL/GenBank/DDBJ whole genome shotgun (WGS) entry which is preliminary data.</text>
</comment>
<protein>
    <submittedName>
        <fullName evidence="2">Uncharacterized protein</fullName>
    </submittedName>
</protein>
<dbReference type="EMBL" id="JAPDRK010000014">
    <property type="protein sequence ID" value="KAJ9606449.1"/>
    <property type="molecule type" value="Genomic_DNA"/>
</dbReference>
<organism evidence="2 3">
    <name type="scientific">Cladophialophora chaetospira</name>
    <dbReference type="NCBI Taxonomy" id="386627"/>
    <lineage>
        <taxon>Eukaryota</taxon>
        <taxon>Fungi</taxon>
        <taxon>Dikarya</taxon>
        <taxon>Ascomycota</taxon>
        <taxon>Pezizomycotina</taxon>
        <taxon>Eurotiomycetes</taxon>
        <taxon>Chaetothyriomycetidae</taxon>
        <taxon>Chaetothyriales</taxon>
        <taxon>Herpotrichiellaceae</taxon>
        <taxon>Cladophialophora</taxon>
    </lineage>
</organism>
<evidence type="ECO:0000313" key="3">
    <source>
        <dbReference type="Proteomes" id="UP001172673"/>
    </source>
</evidence>
<gene>
    <name evidence="2" type="ORF">H2200_009410</name>
</gene>
<proteinExistence type="predicted"/>
<dbReference type="Proteomes" id="UP001172673">
    <property type="component" value="Unassembled WGS sequence"/>
</dbReference>